<dbReference type="Proteomes" id="UP000220102">
    <property type="component" value="Unassembled WGS sequence"/>
</dbReference>
<gene>
    <name evidence="1" type="ORF">CRI94_01275</name>
</gene>
<name>A0A2A8D1V7_9BACT</name>
<evidence type="ECO:0000313" key="1">
    <source>
        <dbReference type="EMBL" id="PEN14952.1"/>
    </source>
</evidence>
<proteinExistence type="predicted"/>
<keyword evidence="2" id="KW-1185">Reference proteome</keyword>
<protein>
    <submittedName>
        <fullName evidence="1">Uncharacterized protein</fullName>
    </submittedName>
</protein>
<dbReference type="AlphaFoldDB" id="A0A2A8D1V7"/>
<comment type="caution">
    <text evidence="1">The sequence shown here is derived from an EMBL/GenBank/DDBJ whole genome shotgun (WGS) entry which is preliminary data.</text>
</comment>
<evidence type="ECO:0000313" key="2">
    <source>
        <dbReference type="Proteomes" id="UP000220102"/>
    </source>
</evidence>
<sequence>MHNVKNLDASPTPDGIDQLRTEAQEHAEAVAAALPWGSDTYLVVSPRGTCVLLDDFVTRDSWEPNKSSETVATELQAT</sequence>
<dbReference type="EMBL" id="PDEQ01000001">
    <property type="protein sequence ID" value="PEN14952.1"/>
    <property type="molecule type" value="Genomic_DNA"/>
</dbReference>
<organism evidence="1 2">
    <name type="scientific">Longibacter salinarum</name>
    <dbReference type="NCBI Taxonomy" id="1850348"/>
    <lineage>
        <taxon>Bacteria</taxon>
        <taxon>Pseudomonadati</taxon>
        <taxon>Rhodothermota</taxon>
        <taxon>Rhodothermia</taxon>
        <taxon>Rhodothermales</taxon>
        <taxon>Salisaetaceae</taxon>
        <taxon>Longibacter</taxon>
    </lineage>
</organism>
<accession>A0A2A8D1V7</accession>
<reference evidence="1 2" key="1">
    <citation type="submission" date="2017-10" db="EMBL/GenBank/DDBJ databases">
        <title>Draft genome of Longibacter Salinarum.</title>
        <authorList>
            <person name="Goh K.M."/>
            <person name="Shamsir M.S."/>
            <person name="Lim S.W."/>
        </authorList>
    </citation>
    <scope>NUCLEOTIDE SEQUENCE [LARGE SCALE GENOMIC DNA]</scope>
    <source>
        <strain evidence="1 2">KCTC 52045</strain>
    </source>
</reference>